<dbReference type="EMBL" id="SPHZ02000006">
    <property type="protein sequence ID" value="KAF0909849.1"/>
    <property type="molecule type" value="Genomic_DNA"/>
</dbReference>
<feature type="region of interest" description="Disordered" evidence="1">
    <location>
        <begin position="90"/>
        <end position="112"/>
    </location>
</feature>
<sequence>MQTLANLYASGSQAIPGGQAAQTRPTAQSMVNKALKSEANNRRVEANRKRKAAAFQNKQQGGQRFKNATLQTWRPMYLAPRTCPIAPAPTAAIAHPRTTEVRTPTPTIPTPG</sequence>
<feature type="compositionally biased region" description="Low complexity" evidence="1">
    <location>
        <begin position="90"/>
        <end position="105"/>
    </location>
</feature>
<evidence type="ECO:0000256" key="1">
    <source>
        <dbReference type="SAM" id="MobiDB-lite"/>
    </source>
</evidence>
<dbReference type="Proteomes" id="UP000479710">
    <property type="component" value="Unassembled WGS sequence"/>
</dbReference>
<protein>
    <submittedName>
        <fullName evidence="2">Uncharacterized protein</fullName>
    </submittedName>
</protein>
<keyword evidence="3" id="KW-1185">Reference proteome</keyword>
<accession>A0A6G1DBV0</accession>
<dbReference type="AlphaFoldDB" id="A0A6G1DBV0"/>
<evidence type="ECO:0000313" key="3">
    <source>
        <dbReference type="Proteomes" id="UP000479710"/>
    </source>
</evidence>
<comment type="caution">
    <text evidence="2">The sequence shown here is derived from an EMBL/GenBank/DDBJ whole genome shotgun (WGS) entry which is preliminary data.</text>
</comment>
<feature type="compositionally biased region" description="Polar residues" evidence="1">
    <location>
        <begin position="1"/>
        <end position="13"/>
    </location>
</feature>
<feature type="region of interest" description="Disordered" evidence="1">
    <location>
        <begin position="1"/>
        <end position="23"/>
    </location>
</feature>
<organism evidence="2 3">
    <name type="scientific">Oryza meyeriana var. granulata</name>
    <dbReference type="NCBI Taxonomy" id="110450"/>
    <lineage>
        <taxon>Eukaryota</taxon>
        <taxon>Viridiplantae</taxon>
        <taxon>Streptophyta</taxon>
        <taxon>Embryophyta</taxon>
        <taxon>Tracheophyta</taxon>
        <taxon>Spermatophyta</taxon>
        <taxon>Magnoliopsida</taxon>
        <taxon>Liliopsida</taxon>
        <taxon>Poales</taxon>
        <taxon>Poaceae</taxon>
        <taxon>BOP clade</taxon>
        <taxon>Oryzoideae</taxon>
        <taxon>Oryzeae</taxon>
        <taxon>Oryzinae</taxon>
        <taxon>Oryza</taxon>
        <taxon>Oryza meyeriana</taxon>
    </lineage>
</organism>
<evidence type="ECO:0000313" key="2">
    <source>
        <dbReference type="EMBL" id="KAF0909849.1"/>
    </source>
</evidence>
<gene>
    <name evidence="2" type="ORF">E2562_000163</name>
</gene>
<name>A0A6G1DBV0_9ORYZ</name>
<reference evidence="2 3" key="1">
    <citation type="submission" date="2019-11" db="EMBL/GenBank/DDBJ databases">
        <title>Whole genome sequence of Oryza granulata.</title>
        <authorList>
            <person name="Li W."/>
        </authorList>
    </citation>
    <scope>NUCLEOTIDE SEQUENCE [LARGE SCALE GENOMIC DNA]</scope>
    <source>
        <strain evidence="3">cv. Menghai</strain>
        <tissue evidence="2">Leaf</tissue>
    </source>
</reference>
<proteinExistence type="predicted"/>